<name>A0A4Z1P6Y1_9PEZI</name>
<accession>A0A4Z1P6Y1</accession>
<evidence type="ECO:0000256" key="1">
    <source>
        <dbReference type="SAM" id="MobiDB-lite"/>
    </source>
</evidence>
<comment type="caution">
    <text evidence="2">The sequence shown here is derived from an EMBL/GenBank/DDBJ whole genome shotgun (WGS) entry which is preliminary data.</text>
</comment>
<dbReference type="EMBL" id="SNSC02000004">
    <property type="protein sequence ID" value="TID24923.1"/>
    <property type="molecule type" value="Genomic_DNA"/>
</dbReference>
<feature type="compositionally biased region" description="Polar residues" evidence="1">
    <location>
        <begin position="52"/>
        <end position="63"/>
    </location>
</feature>
<dbReference type="Proteomes" id="UP000298493">
    <property type="component" value="Unassembled WGS sequence"/>
</dbReference>
<feature type="region of interest" description="Disordered" evidence="1">
    <location>
        <begin position="52"/>
        <end position="122"/>
    </location>
</feature>
<dbReference type="AlphaFoldDB" id="A0A4Z1P6Y1"/>
<evidence type="ECO:0000313" key="3">
    <source>
        <dbReference type="Proteomes" id="UP000298493"/>
    </source>
</evidence>
<feature type="compositionally biased region" description="Polar residues" evidence="1">
    <location>
        <begin position="141"/>
        <end position="157"/>
    </location>
</feature>
<feature type="compositionally biased region" description="Basic and acidic residues" evidence="1">
    <location>
        <begin position="68"/>
        <end position="89"/>
    </location>
</feature>
<reference evidence="2 3" key="1">
    <citation type="submission" date="2019-04" db="EMBL/GenBank/DDBJ databases">
        <title>High contiguity whole genome sequence and gene annotation resource for two Venturia nashicola isolates.</title>
        <authorList>
            <person name="Prokchorchik M."/>
            <person name="Won K."/>
            <person name="Lee Y."/>
            <person name="Choi E.D."/>
            <person name="Segonzac C."/>
            <person name="Sohn K.H."/>
        </authorList>
    </citation>
    <scope>NUCLEOTIDE SEQUENCE [LARGE SCALE GENOMIC DNA]</scope>
    <source>
        <strain evidence="2 3">PRI2</strain>
    </source>
</reference>
<gene>
    <name evidence="2" type="ORF">E6O75_ATG04128</name>
</gene>
<sequence>MQNGRQLQGTDYVRQLMGTDYFCAPPFDSPIVSVVTCLCRDTEMRGCKLQEQRNQTQANTGLTVYTVERSEPSEERRRGGEAERRRGGEAEQAEAWVEAWGKRGGSPQTASDTNATVGQSSHLIGLVNNRPCRTILDKSPLSDQSSTSKLNNPSTAC</sequence>
<organism evidence="2 3">
    <name type="scientific">Venturia nashicola</name>
    <dbReference type="NCBI Taxonomy" id="86259"/>
    <lineage>
        <taxon>Eukaryota</taxon>
        <taxon>Fungi</taxon>
        <taxon>Dikarya</taxon>
        <taxon>Ascomycota</taxon>
        <taxon>Pezizomycotina</taxon>
        <taxon>Dothideomycetes</taxon>
        <taxon>Pleosporomycetidae</taxon>
        <taxon>Venturiales</taxon>
        <taxon>Venturiaceae</taxon>
        <taxon>Venturia</taxon>
    </lineage>
</organism>
<feature type="region of interest" description="Disordered" evidence="1">
    <location>
        <begin position="137"/>
        <end position="157"/>
    </location>
</feature>
<protein>
    <submittedName>
        <fullName evidence="2">Uncharacterized protein</fullName>
    </submittedName>
</protein>
<feature type="compositionally biased region" description="Polar residues" evidence="1">
    <location>
        <begin position="106"/>
        <end position="122"/>
    </location>
</feature>
<evidence type="ECO:0000313" key="2">
    <source>
        <dbReference type="EMBL" id="TID24923.1"/>
    </source>
</evidence>
<keyword evidence="3" id="KW-1185">Reference proteome</keyword>
<proteinExistence type="predicted"/>